<comment type="caution">
    <text evidence="2">The sequence shown here is derived from an EMBL/GenBank/DDBJ whole genome shotgun (WGS) entry which is preliminary data.</text>
</comment>
<proteinExistence type="predicted"/>
<organism evidence="2 3">
    <name type="scientific">Thalassospira permensis NBRC 106175</name>
    <dbReference type="NCBI Taxonomy" id="1353532"/>
    <lineage>
        <taxon>Bacteria</taxon>
        <taxon>Pseudomonadati</taxon>
        <taxon>Pseudomonadota</taxon>
        <taxon>Alphaproteobacteria</taxon>
        <taxon>Rhodospirillales</taxon>
        <taxon>Thalassospiraceae</taxon>
        <taxon>Thalassospira</taxon>
    </lineage>
</organism>
<dbReference type="Proteomes" id="UP000027463">
    <property type="component" value="Unassembled WGS sequence"/>
</dbReference>
<feature type="region of interest" description="Disordered" evidence="1">
    <location>
        <begin position="37"/>
        <end position="67"/>
    </location>
</feature>
<accession>A0ABR4TK08</accession>
<evidence type="ECO:0000313" key="3">
    <source>
        <dbReference type="Proteomes" id="UP000027463"/>
    </source>
</evidence>
<reference evidence="2 3" key="1">
    <citation type="submission" date="2013-07" db="EMBL/GenBank/DDBJ databases">
        <title>Thalassospira permensis NBRC 106175 Genome Sequencing.</title>
        <authorList>
            <person name="Lai Q."/>
            <person name="Shao Z."/>
        </authorList>
    </citation>
    <scope>NUCLEOTIDE SEQUENCE [LARGE SCALE GENOMIC DNA]</scope>
    <source>
        <strain evidence="2 3">NBRC 106175</strain>
    </source>
</reference>
<keyword evidence="3" id="KW-1185">Reference proteome</keyword>
<protein>
    <submittedName>
        <fullName evidence="2">Uncharacterized protein</fullName>
    </submittedName>
</protein>
<sequence length="67" mass="7486">MSPPMSYRAKKKINQMACKPGSVHAANRTGWPFIWDARRRTPPATNPNGGAETRLPTMPKHPADHSY</sequence>
<gene>
    <name evidence="2" type="ORF">SMB34_08315</name>
</gene>
<name>A0ABR4TK08_9PROT</name>
<evidence type="ECO:0000313" key="2">
    <source>
        <dbReference type="EMBL" id="KEO52107.1"/>
    </source>
</evidence>
<dbReference type="EMBL" id="AUNC01000056">
    <property type="protein sequence ID" value="KEO52107.1"/>
    <property type="molecule type" value="Genomic_DNA"/>
</dbReference>
<evidence type="ECO:0000256" key="1">
    <source>
        <dbReference type="SAM" id="MobiDB-lite"/>
    </source>
</evidence>